<sequence>MTKQQKLEIICNVILLLLFIGITVVVVDFNSLVIETLQSIDDSTLITSKEAQMANELAILIKKSIAPVNLMLGVCIGLLAPELIKMVRQLIKFKNK</sequence>
<reference evidence="3" key="1">
    <citation type="submission" date="2017-06" db="EMBL/GenBank/DDBJ databases">
        <title>Complete genome sequence of Capnocytophaga sp. KCOM 1579 (=ChDC OS43) isolated from a human refractory periapical abscess lesion.</title>
        <authorList>
            <person name="Kook J.-K."/>
            <person name="Park S.-N."/>
            <person name="Lim Y.K."/>
            <person name="Roh H."/>
        </authorList>
    </citation>
    <scope>NUCLEOTIDE SEQUENCE [LARGE SCALE GENOMIC DNA]</scope>
    <source>
        <strain evidence="3">ChDC OS43</strain>
    </source>
</reference>
<keyword evidence="3" id="KW-1185">Reference proteome</keyword>
<dbReference type="EMBL" id="CP022022">
    <property type="protein sequence ID" value="ASF44236.1"/>
    <property type="molecule type" value="Genomic_DNA"/>
</dbReference>
<dbReference type="Proteomes" id="UP000197007">
    <property type="component" value="Chromosome"/>
</dbReference>
<gene>
    <name evidence="2" type="ORF">CBG49_14660</name>
</gene>
<name>A0A1Z4BSF6_9FLAO</name>
<dbReference type="AlphaFoldDB" id="A0A1Z4BSF6"/>
<protein>
    <submittedName>
        <fullName evidence="2">Uncharacterized protein</fullName>
    </submittedName>
</protein>
<keyword evidence="1" id="KW-0812">Transmembrane</keyword>
<accession>A0A1Z4BSF6</accession>
<evidence type="ECO:0000256" key="1">
    <source>
        <dbReference type="SAM" id="Phobius"/>
    </source>
</evidence>
<organism evidence="2 3">
    <name type="scientific">Capnocytophaga endodontalis</name>
    <dbReference type="NCBI Taxonomy" id="2708117"/>
    <lineage>
        <taxon>Bacteria</taxon>
        <taxon>Pseudomonadati</taxon>
        <taxon>Bacteroidota</taxon>
        <taxon>Flavobacteriia</taxon>
        <taxon>Flavobacteriales</taxon>
        <taxon>Flavobacteriaceae</taxon>
        <taxon>Capnocytophaga</taxon>
    </lineage>
</organism>
<dbReference type="RefSeq" id="WP_088595070.1">
    <property type="nucleotide sequence ID" value="NZ_CP022022.1"/>
</dbReference>
<keyword evidence="1" id="KW-0472">Membrane</keyword>
<feature type="transmembrane region" description="Helical" evidence="1">
    <location>
        <begin position="65"/>
        <end position="84"/>
    </location>
</feature>
<proteinExistence type="predicted"/>
<keyword evidence="1" id="KW-1133">Transmembrane helix</keyword>
<evidence type="ECO:0000313" key="3">
    <source>
        <dbReference type="Proteomes" id="UP000197007"/>
    </source>
</evidence>
<dbReference type="KEGG" id="capn:CBG49_14660"/>
<feature type="transmembrane region" description="Helical" evidence="1">
    <location>
        <begin position="7"/>
        <end position="27"/>
    </location>
</feature>
<evidence type="ECO:0000313" key="2">
    <source>
        <dbReference type="EMBL" id="ASF44236.1"/>
    </source>
</evidence>